<evidence type="ECO:0000313" key="2">
    <source>
        <dbReference type="Proteomes" id="UP000625711"/>
    </source>
</evidence>
<feature type="non-terminal residue" evidence="1">
    <location>
        <position position="1"/>
    </location>
</feature>
<sequence length="63" mass="7327">GENYEKQRGWTLNETRGGKKVCFCLPKERTSRFAQRLQDRIRTTVQNGTSSLESCLRECEVCE</sequence>
<proteinExistence type="predicted"/>
<comment type="caution">
    <text evidence="1">The sequence shown here is derived from an EMBL/GenBank/DDBJ whole genome shotgun (WGS) entry which is preliminary data.</text>
</comment>
<reference evidence="1" key="1">
    <citation type="submission" date="2020-08" db="EMBL/GenBank/DDBJ databases">
        <title>Genome sequencing and assembly of the red palm weevil Rhynchophorus ferrugineus.</title>
        <authorList>
            <person name="Dias G.B."/>
            <person name="Bergman C.M."/>
            <person name="Manee M."/>
        </authorList>
    </citation>
    <scope>NUCLEOTIDE SEQUENCE</scope>
    <source>
        <strain evidence="1">AA-2017</strain>
        <tissue evidence="1">Whole larva</tissue>
    </source>
</reference>
<evidence type="ECO:0000313" key="1">
    <source>
        <dbReference type="EMBL" id="KAF7277041.1"/>
    </source>
</evidence>
<dbReference type="EMBL" id="JAACXV010004480">
    <property type="protein sequence ID" value="KAF7277041.1"/>
    <property type="molecule type" value="Genomic_DNA"/>
</dbReference>
<gene>
    <name evidence="1" type="ORF">GWI33_009506</name>
</gene>
<organism evidence="1 2">
    <name type="scientific">Rhynchophorus ferrugineus</name>
    <name type="common">Red palm weevil</name>
    <name type="synonym">Curculio ferrugineus</name>
    <dbReference type="NCBI Taxonomy" id="354439"/>
    <lineage>
        <taxon>Eukaryota</taxon>
        <taxon>Metazoa</taxon>
        <taxon>Ecdysozoa</taxon>
        <taxon>Arthropoda</taxon>
        <taxon>Hexapoda</taxon>
        <taxon>Insecta</taxon>
        <taxon>Pterygota</taxon>
        <taxon>Neoptera</taxon>
        <taxon>Endopterygota</taxon>
        <taxon>Coleoptera</taxon>
        <taxon>Polyphaga</taxon>
        <taxon>Cucujiformia</taxon>
        <taxon>Curculionidae</taxon>
        <taxon>Dryophthorinae</taxon>
        <taxon>Rhynchophorus</taxon>
    </lineage>
</organism>
<dbReference type="Proteomes" id="UP000625711">
    <property type="component" value="Unassembled WGS sequence"/>
</dbReference>
<accession>A0A834IDJ3</accession>
<protein>
    <submittedName>
        <fullName evidence="1">Uncharacterized protein</fullName>
    </submittedName>
</protein>
<keyword evidence="2" id="KW-1185">Reference proteome</keyword>
<dbReference type="AlphaFoldDB" id="A0A834IDJ3"/>
<name>A0A834IDJ3_RHYFE</name>